<reference evidence="1 2" key="1">
    <citation type="submission" date="2014-04" db="EMBL/GenBank/DDBJ databases">
        <authorList>
            <consortium name="DOE Joint Genome Institute"/>
            <person name="Kuo A."/>
            <person name="Zuccaro A."/>
            <person name="Kohler A."/>
            <person name="Nagy L.G."/>
            <person name="Floudas D."/>
            <person name="Copeland A."/>
            <person name="Barry K.W."/>
            <person name="Cichocki N."/>
            <person name="Veneault-Fourrey C."/>
            <person name="LaButti K."/>
            <person name="Lindquist E.A."/>
            <person name="Lipzen A."/>
            <person name="Lundell T."/>
            <person name="Morin E."/>
            <person name="Murat C."/>
            <person name="Sun H."/>
            <person name="Tunlid A."/>
            <person name="Henrissat B."/>
            <person name="Grigoriev I.V."/>
            <person name="Hibbett D.S."/>
            <person name="Martin F."/>
            <person name="Nordberg H.P."/>
            <person name="Cantor M.N."/>
            <person name="Hua S.X."/>
        </authorList>
    </citation>
    <scope>NUCLEOTIDE SEQUENCE [LARGE SCALE GENOMIC DNA]</scope>
    <source>
        <strain evidence="1 2">MAFF 305830</strain>
    </source>
</reference>
<keyword evidence="2" id="KW-1185">Reference proteome</keyword>
<accession>A0A0C3A857</accession>
<evidence type="ECO:0000313" key="1">
    <source>
        <dbReference type="EMBL" id="KIM20810.1"/>
    </source>
</evidence>
<gene>
    <name evidence="1" type="ORF">M408DRAFT_333805</name>
</gene>
<reference evidence="2" key="2">
    <citation type="submission" date="2015-01" db="EMBL/GenBank/DDBJ databases">
        <title>Evolutionary Origins and Diversification of the Mycorrhizal Mutualists.</title>
        <authorList>
            <consortium name="DOE Joint Genome Institute"/>
            <consortium name="Mycorrhizal Genomics Consortium"/>
            <person name="Kohler A."/>
            <person name="Kuo A."/>
            <person name="Nagy L.G."/>
            <person name="Floudas D."/>
            <person name="Copeland A."/>
            <person name="Barry K.W."/>
            <person name="Cichocki N."/>
            <person name="Veneault-Fourrey C."/>
            <person name="LaButti K."/>
            <person name="Lindquist E.A."/>
            <person name="Lipzen A."/>
            <person name="Lundell T."/>
            <person name="Morin E."/>
            <person name="Murat C."/>
            <person name="Riley R."/>
            <person name="Ohm R."/>
            <person name="Sun H."/>
            <person name="Tunlid A."/>
            <person name="Henrissat B."/>
            <person name="Grigoriev I.V."/>
            <person name="Hibbett D.S."/>
            <person name="Martin F."/>
        </authorList>
    </citation>
    <scope>NUCLEOTIDE SEQUENCE [LARGE SCALE GENOMIC DNA]</scope>
    <source>
        <strain evidence="2">MAFF 305830</strain>
    </source>
</reference>
<dbReference type="Proteomes" id="UP000054097">
    <property type="component" value="Unassembled WGS sequence"/>
</dbReference>
<dbReference type="EMBL" id="KN824407">
    <property type="protein sequence ID" value="KIM20810.1"/>
    <property type="molecule type" value="Genomic_DNA"/>
</dbReference>
<name>A0A0C3A857_SERVB</name>
<sequence>MKSLLDRLIPSNRQGVLSMMLQLVSLFRQISEYDAFLGPSRYLTHRDDTTDIIKSIWRKWDVSSDSALPDGVERGWGEWRGSSNLVWVKTGNLYNSSTV</sequence>
<evidence type="ECO:0000313" key="2">
    <source>
        <dbReference type="Proteomes" id="UP000054097"/>
    </source>
</evidence>
<proteinExistence type="predicted"/>
<protein>
    <submittedName>
        <fullName evidence="1">Uncharacterized protein</fullName>
    </submittedName>
</protein>
<dbReference type="AlphaFoldDB" id="A0A0C3A857"/>
<dbReference type="HOGENOM" id="CLU_180974_0_0_1"/>
<organism evidence="1 2">
    <name type="scientific">Serendipita vermifera MAFF 305830</name>
    <dbReference type="NCBI Taxonomy" id="933852"/>
    <lineage>
        <taxon>Eukaryota</taxon>
        <taxon>Fungi</taxon>
        <taxon>Dikarya</taxon>
        <taxon>Basidiomycota</taxon>
        <taxon>Agaricomycotina</taxon>
        <taxon>Agaricomycetes</taxon>
        <taxon>Sebacinales</taxon>
        <taxon>Serendipitaceae</taxon>
        <taxon>Serendipita</taxon>
    </lineage>
</organism>